<evidence type="ECO:0000256" key="1">
    <source>
        <dbReference type="ARBA" id="ARBA00004141"/>
    </source>
</evidence>
<evidence type="ECO:0000256" key="3">
    <source>
        <dbReference type="ARBA" id="ARBA00022989"/>
    </source>
</evidence>
<dbReference type="GO" id="GO:0000271">
    <property type="term" value="P:polysaccharide biosynthetic process"/>
    <property type="evidence" value="ECO:0007669"/>
    <property type="project" value="InterPro"/>
</dbReference>
<proteinExistence type="predicted"/>
<evidence type="ECO:0000313" key="7">
    <source>
        <dbReference type="EMBL" id="GJG27546.1"/>
    </source>
</evidence>
<keyword evidence="4 5" id="KW-0472">Membrane</keyword>
<comment type="subcellular location">
    <subcellularLocation>
        <location evidence="1">Membrane</location>
        <topology evidence="1">Multi-pass membrane protein</topology>
    </subcellularLocation>
</comment>
<dbReference type="GO" id="GO:0016020">
    <property type="term" value="C:membrane"/>
    <property type="evidence" value="ECO:0007669"/>
    <property type="project" value="UniProtKB-SubCell"/>
</dbReference>
<dbReference type="EMBL" id="BPTR01000001">
    <property type="protein sequence ID" value="GJG27546.1"/>
    <property type="molecule type" value="Genomic_DNA"/>
</dbReference>
<dbReference type="Pfam" id="PF04138">
    <property type="entry name" value="GtrA_DPMS_TM"/>
    <property type="match status" value="1"/>
</dbReference>
<keyword evidence="3 5" id="KW-1133">Transmembrane helix</keyword>
<feature type="domain" description="GtrA/DPMS transmembrane" evidence="6">
    <location>
        <begin position="20"/>
        <end position="130"/>
    </location>
</feature>
<evidence type="ECO:0000256" key="2">
    <source>
        <dbReference type="ARBA" id="ARBA00022692"/>
    </source>
</evidence>
<dbReference type="AlphaFoldDB" id="A0AA37I1U8"/>
<comment type="caution">
    <text evidence="7">The sequence shown here is derived from an EMBL/GenBank/DDBJ whole genome shotgun (WGS) entry which is preliminary data.</text>
</comment>
<protein>
    <recommendedName>
        <fullName evidence="6">GtrA/DPMS transmembrane domain-containing protein</fullName>
    </recommendedName>
</protein>
<dbReference type="Proteomes" id="UP000887043">
    <property type="component" value="Unassembled WGS sequence"/>
</dbReference>
<reference evidence="7" key="1">
    <citation type="submission" date="2021-08" db="EMBL/GenBank/DDBJ databases">
        <title>Prevotella lacticifex sp. nov., isolated from rumen of cow.</title>
        <authorList>
            <person name="Shinkai T."/>
            <person name="Ikeyama N."/>
            <person name="Kumagai M."/>
            <person name="Ohmori H."/>
            <person name="Sakamoto M."/>
            <person name="Ohkuma M."/>
            <person name="Mitsumori M."/>
        </authorList>
    </citation>
    <scope>NUCLEOTIDE SEQUENCE</scope>
    <source>
        <strain evidence="7">DSM 11371</strain>
    </source>
</reference>
<feature type="transmembrane region" description="Helical" evidence="5">
    <location>
        <begin position="40"/>
        <end position="62"/>
    </location>
</feature>
<feature type="transmembrane region" description="Helical" evidence="5">
    <location>
        <begin position="74"/>
        <end position="92"/>
    </location>
</feature>
<organism evidence="7 8">
    <name type="scientific">Segatella bryantii</name>
    <name type="common">Prevotella bryantii</name>
    <dbReference type="NCBI Taxonomy" id="77095"/>
    <lineage>
        <taxon>Bacteria</taxon>
        <taxon>Pseudomonadati</taxon>
        <taxon>Bacteroidota</taxon>
        <taxon>Bacteroidia</taxon>
        <taxon>Bacteroidales</taxon>
        <taxon>Prevotellaceae</taxon>
        <taxon>Segatella</taxon>
    </lineage>
</organism>
<feature type="transmembrane region" description="Helical" evidence="5">
    <location>
        <begin position="16"/>
        <end position="34"/>
    </location>
</feature>
<evidence type="ECO:0000256" key="5">
    <source>
        <dbReference type="SAM" id="Phobius"/>
    </source>
</evidence>
<evidence type="ECO:0000313" key="8">
    <source>
        <dbReference type="Proteomes" id="UP000887043"/>
    </source>
</evidence>
<evidence type="ECO:0000256" key="4">
    <source>
        <dbReference type="ARBA" id="ARBA00023136"/>
    </source>
</evidence>
<keyword evidence="2 5" id="KW-0812">Transmembrane</keyword>
<gene>
    <name evidence="7" type="ORF">PRRU23_12460</name>
</gene>
<dbReference type="InterPro" id="IPR007267">
    <property type="entry name" value="GtrA_DPMS_TM"/>
</dbReference>
<accession>A0AA37I1U8</accession>
<feature type="transmembrane region" description="Helical" evidence="5">
    <location>
        <begin position="104"/>
        <end position="124"/>
    </location>
</feature>
<sequence length="138" mass="15605">MGKIKHEIWLLSKAEISASIASIVDFGLAIFLTYCNILEYTYANIIGIICGGITNCCINSKYVFDIAERKKKDILFRYFTVWTASLILNGFGTNMLTGLLGNALFIPIKSCIAFLVAIFFNYPLQRNFVFTNKNKYKS</sequence>
<dbReference type="RefSeq" id="WP_006281252.1">
    <property type="nucleotide sequence ID" value="NZ_BPTR01000001.1"/>
</dbReference>
<name>A0AA37I1U8_SEGBR</name>
<evidence type="ECO:0000259" key="6">
    <source>
        <dbReference type="Pfam" id="PF04138"/>
    </source>
</evidence>